<evidence type="ECO:0000313" key="4">
    <source>
        <dbReference type="Proteomes" id="UP000008701"/>
    </source>
</evidence>
<dbReference type="AlphaFoldDB" id="A1BJ78"/>
<evidence type="ECO:0000313" key="3">
    <source>
        <dbReference type="EMBL" id="ABL66455.1"/>
    </source>
</evidence>
<evidence type="ECO:0008006" key="5">
    <source>
        <dbReference type="Google" id="ProtNLM"/>
    </source>
</evidence>
<keyword evidence="1" id="KW-0812">Transmembrane</keyword>
<dbReference type="Pfam" id="PF13584">
    <property type="entry name" value="BatD"/>
    <property type="match status" value="1"/>
</dbReference>
<evidence type="ECO:0000256" key="1">
    <source>
        <dbReference type="SAM" id="Phobius"/>
    </source>
</evidence>
<protein>
    <recommendedName>
        <fullName evidence="5">Protein BatD</fullName>
    </recommendedName>
</protein>
<keyword evidence="1" id="KW-0472">Membrane</keyword>
<dbReference type="Proteomes" id="UP000008701">
    <property type="component" value="Chromosome"/>
</dbReference>
<feature type="transmembrane region" description="Helical" evidence="1">
    <location>
        <begin position="319"/>
        <end position="340"/>
    </location>
</feature>
<sequence length="452" mass="50375" precursor="true">MKRTIHRVSCRILLCILTMLSIFFFSGHAYAETNHDHMFLRVSVSNDRPCVGEEILLTYTLYFYGNAPRIEDAANPSLQGLWAREIDPGRHIRSVAAKLDGVSWRSAVIRQYKLAPMKQGKILLSNYRLKCLIPQEIDKRGTIAPDKEITITAPDITINVKPLPEPAPDAYKGAVGSFKLSLTSDRKTVQEGDPFHLILTISGKGNLLTLLAPEIFLPQAFRQKESKIAAELDKNSALSSGSLVTTMTVYADTSGSMLISPVRFVFFDPEKNRYKSISSSPFTVTVLQKNTPLEQKNRFDQGEIREELPNKQQPLSDSLTMKLLIIVLLCAGVAAAIALLKISPKLRKKGNKTEKEPIRVPSSPEAMKELLQNTLEKMGIGNPKSLTKKELCEAMKAASLSDEICGMLADLLENLDKELYSPIQQKEHVSLQKKTADLLHQLQKPAQNVPKR</sequence>
<keyword evidence="1" id="KW-1133">Transmembrane helix</keyword>
<name>A1BJ78_CHLPD</name>
<feature type="chain" id="PRO_5002632797" description="Protein BatD" evidence="2">
    <location>
        <begin position="32"/>
        <end position="452"/>
    </location>
</feature>
<accession>A1BJ78</accession>
<dbReference type="PANTHER" id="PTHR40940:SF2">
    <property type="entry name" value="BATD"/>
    <property type="match status" value="1"/>
</dbReference>
<organism evidence="3 4">
    <name type="scientific">Chlorobium phaeobacteroides (strain DSM 266 / SMG 266 / 2430)</name>
    <dbReference type="NCBI Taxonomy" id="290317"/>
    <lineage>
        <taxon>Bacteria</taxon>
        <taxon>Pseudomonadati</taxon>
        <taxon>Chlorobiota</taxon>
        <taxon>Chlorobiia</taxon>
        <taxon>Chlorobiales</taxon>
        <taxon>Chlorobiaceae</taxon>
        <taxon>Chlorobium/Pelodictyon group</taxon>
        <taxon>Chlorobium</taxon>
    </lineage>
</organism>
<dbReference type="RefSeq" id="WP_011746237.1">
    <property type="nucleotide sequence ID" value="NC_008639.1"/>
</dbReference>
<gene>
    <name evidence="3" type="ordered locus">Cpha266_2467</name>
</gene>
<dbReference type="STRING" id="290317.Cpha266_2467"/>
<keyword evidence="2" id="KW-0732">Signal</keyword>
<reference evidence="3 4" key="1">
    <citation type="submission" date="2006-12" db="EMBL/GenBank/DDBJ databases">
        <title>Complete sequence of Chlorobium phaeobacteroides DSM 266.</title>
        <authorList>
            <consortium name="US DOE Joint Genome Institute"/>
            <person name="Copeland A."/>
            <person name="Lucas S."/>
            <person name="Lapidus A."/>
            <person name="Barry K."/>
            <person name="Detter J.C."/>
            <person name="Glavina del Rio T."/>
            <person name="Hammon N."/>
            <person name="Israni S."/>
            <person name="Pitluck S."/>
            <person name="Goltsman E."/>
            <person name="Schmutz J."/>
            <person name="Larimer F."/>
            <person name="Land M."/>
            <person name="Hauser L."/>
            <person name="Mikhailova N."/>
            <person name="Li T."/>
            <person name="Overmann J."/>
            <person name="Bryant D.A."/>
            <person name="Richardson P."/>
        </authorList>
    </citation>
    <scope>NUCLEOTIDE SEQUENCE [LARGE SCALE GENOMIC DNA]</scope>
    <source>
        <strain evidence="3 4">DSM 266</strain>
    </source>
</reference>
<dbReference type="eggNOG" id="COG0457">
    <property type="taxonomic scope" value="Bacteria"/>
</dbReference>
<proteinExistence type="predicted"/>
<evidence type="ECO:0000256" key="2">
    <source>
        <dbReference type="SAM" id="SignalP"/>
    </source>
</evidence>
<dbReference type="OrthoDB" id="2079210at2"/>
<dbReference type="EMBL" id="CP000492">
    <property type="protein sequence ID" value="ABL66455.1"/>
    <property type="molecule type" value="Genomic_DNA"/>
</dbReference>
<dbReference type="HOGENOM" id="CLU_612301_0_0_10"/>
<dbReference type="InterPro" id="IPR025738">
    <property type="entry name" value="BatD"/>
</dbReference>
<keyword evidence="4" id="KW-1185">Reference proteome</keyword>
<dbReference type="KEGG" id="cph:Cpha266_2467"/>
<feature type="signal peptide" evidence="2">
    <location>
        <begin position="1"/>
        <end position="31"/>
    </location>
</feature>
<dbReference type="PANTHER" id="PTHR40940">
    <property type="entry name" value="PROTEIN BATD-RELATED"/>
    <property type="match status" value="1"/>
</dbReference>